<comment type="caution">
    <text evidence="1">The sequence shown here is derived from an EMBL/GenBank/DDBJ whole genome shotgun (WGS) entry which is preliminary data.</text>
</comment>
<dbReference type="AlphaFoldDB" id="A0A5N5FTK2"/>
<protein>
    <submittedName>
        <fullName evidence="1">Uncharacterized protein</fullName>
    </submittedName>
</protein>
<organism evidence="1 2">
    <name type="scientific">Pyrus ussuriensis x Pyrus communis</name>
    <dbReference type="NCBI Taxonomy" id="2448454"/>
    <lineage>
        <taxon>Eukaryota</taxon>
        <taxon>Viridiplantae</taxon>
        <taxon>Streptophyta</taxon>
        <taxon>Embryophyta</taxon>
        <taxon>Tracheophyta</taxon>
        <taxon>Spermatophyta</taxon>
        <taxon>Magnoliopsida</taxon>
        <taxon>eudicotyledons</taxon>
        <taxon>Gunneridae</taxon>
        <taxon>Pentapetalae</taxon>
        <taxon>rosids</taxon>
        <taxon>fabids</taxon>
        <taxon>Rosales</taxon>
        <taxon>Rosaceae</taxon>
        <taxon>Amygdaloideae</taxon>
        <taxon>Maleae</taxon>
        <taxon>Pyrus</taxon>
    </lineage>
</organism>
<reference evidence="2" key="2">
    <citation type="submission" date="2019-10" db="EMBL/GenBank/DDBJ databases">
        <title>A de novo genome assembly of a pear dwarfing rootstock.</title>
        <authorList>
            <person name="Wang F."/>
            <person name="Wang J."/>
            <person name="Li S."/>
            <person name="Zhang Y."/>
            <person name="Fang M."/>
            <person name="Ma L."/>
            <person name="Zhao Y."/>
            <person name="Jiang S."/>
        </authorList>
    </citation>
    <scope>NUCLEOTIDE SEQUENCE [LARGE SCALE GENOMIC DNA]</scope>
</reference>
<dbReference type="EMBL" id="SMOL01000559">
    <property type="protein sequence ID" value="KAB2606466.1"/>
    <property type="molecule type" value="Genomic_DNA"/>
</dbReference>
<dbReference type="Proteomes" id="UP000327157">
    <property type="component" value="Chromosome 11"/>
</dbReference>
<keyword evidence="2" id="KW-1185">Reference proteome</keyword>
<gene>
    <name evidence="1" type="ORF">D8674_006183</name>
</gene>
<accession>A0A5N5FTK2</accession>
<evidence type="ECO:0000313" key="1">
    <source>
        <dbReference type="EMBL" id="KAB2606466.1"/>
    </source>
</evidence>
<sequence length="151" mass="16686">MEAEQSRRRLRALNRLSDCTNTISSTTALAIAASLQSSSSYTIKLKRQNPKLASPSVVSPLIPSAHPCPHPISSSASGNFSAPFLISPFLALGSVHGGRGTCKFCAYLYSTKLDYKVRREIDFVHVSMSPNDKSLYIGIWDRTIWREKPTR</sequence>
<reference evidence="1 2" key="3">
    <citation type="submission" date="2019-11" db="EMBL/GenBank/DDBJ databases">
        <title>A de novo genome assembly of a pear dwarfing rootstock.</title>
        <authorList>
            <person name="Wang F."/>
            <person name="Wang J."/>
            <person name="Li S."/>
            <person name="Zhang Y."/>
            <person name="Fang M."/>
            <person name="Ma L."/>
            <person name="Zhao Y."/>
            <person name="Jiang S."/>
        </authorList>
    </citation>
    <scope>NUCLEOTIDE SEQUENCE [LARGE SCALE GENOMIC DNA]</scope>
    <source>
        <strain evidence="1">S2</strain>
        <tissue evidence="1">Leaf</tissue>
    </source>
</reference>
<proteinExistence type="predicted"/>
<evidence type="ECO:0000313" key="2">
    <source>
        <dbReference type="Proteomes" id="UP000327157"/>
    </source>
</evidence>
<reference evidence="1 2" key="1">
    <citation type="submission" date="2019-09" db="EMBL/GenBank/DDBJ databases">
        <authorList>
            <person name="Ou C."/>
        </authorList>
    </citation>
    <scope>NUCLEOTIDE SEQUENCE [LARGE SCALE GENOMIC DNA]</scope>
    <source>
        <strain evidence="1">S2</strain>
        <tissue evidence="1">Leaf</tissue>
    </source>
</reference>
<name>A0A5N5FTK2_9ROSA</name>